<evidence type="ECO:0000313" key="4">
    <source>
        <dbReference type="Proteomes" id="UP001319060"/>
    </source>
</evidence>
<keyword evidence="2" id="KW-0472">Membrane</keyword>
<sequence>MAEEVEKVKKRVDKRLEQSNSPKNGEVPFNDVIDHMRQIEGYPTKNLSKVNLYSLLLPIRILGYLLIGSMGLGTLIVIILMLFK</sequence>
<accession>A0ABS2ZF43</accession>
<protein>
    <recommendedName>
        <fullName evidence="5">Amino acid transporter</fullName>
    </recommendedName>
</protein>
<keyword evidence="2" id="KW-0812">Transmembrane</keyword>
<dbReference type="RefSeq" id="WP_188401109.1">
    <property type="nucleotide sequence ID" value="NZ_BMCE01000001.1"/>
</dbReference>
<dbReference type="EMBL" id="JAFHKS010000044">
    <property type="protein sequence ID" value="MBN3546813.1"/>
    <property type="molecule type" value="Genomic_DNA"/>
</dbReference>
<comment type="caution">
    <text evidence="3">The sequence shown here is derived from an EMBL/GenBank/DDBJ whole genome shotgun (WGS) entry which is preliminary data.</text>
</comment>
<evidence type="ECO:0000256" key="1">
    <source>
        <dbReference type="SAM" id="MobiDB-lite"/>
    </source>
</evidence>
<organism evidence="3 4">
    <name type="scientific">Fictibacillus barbaricus</name>
    <dbReference type="NCBI Taxonomy" id="182136"/>
    <lineage>
        <taxon>Bacteria</taxon>
        <taxon>Bacillati</taxon>
        <taxon>Bacillota</taxon>
        <taxon>Bacilli</taxon>
        <taxon>Bacillales</taxon>
        <taxon>Fictibacillaceae</taxon>
        <taxon>Fictibacillus</taxon>
    </lineage>
</organism>
<dbReference type="Proteomes" id="UP001319060">
    <property type="component" value="Unassembled WGS sequence"/>
</dbReference>
<proteinExistence type="predicted"/>
<evidence type="ECO:0000313" key="3">
    <source>
        <dbReference type="EMBL" id="MBN3546813.1"/>
    </source>
</evidence>
<keyword evidence="4" id="KW-1185">Reference proteome</keyword>
<keyword evidence="2" id="KW-1133">Transmembrane helix</keyword>
<evidence type="ECO:0008006" key="5">
    <source>
        <dbReference type="Google" id="ProtNLM"/>
    </source>
</evidence>
<evidence type="ECO:0000256" key="2">
    <source>
        <dbReference type="SAM" id="Phobius"/>
    </source>
</evidence>
<name>A0ABS2ZF43_9BACL</name>
<feature type="region of interest" description="Disordered" evidence="1">
    <location>
        <begin position="1"/>
        <end position="28"/>
    </location>
</feature>
<gene>
    <name evidence="3" type="ORF">JYA64_16005</name>
</gene>
<feature type="transmembrane region" description="Helical" evidence="2">
    <location>
        <begin position="61"/>
        <end position="83"/>
    </location>
</feature>
<reference evidence="3 4" key="1">
    <citation type="submission" date="2021-01" db="EMBL/GenBank/DDBJ databases">
        <title>Genome Sequencing of Type Strains.</title>
        <authorList>
            <person name="Lemaire J.F."/>
            <person name="Inderbitzin P."/>
            <person name="Collins S.B."/>
            <person name="Wespe N."/>
            <person name="Knight-Connoni V."/>
        </authorList>
    </citation>
    <scope>NUCLEOTIDE SEQUENCE [LARGE SCALE GENOMIC DNA]</scope>
    <source>
        <strain evidence="3 4">DSM 14730</strain>
    </source>
</reference>